<evidence type="ECO:0000256" key="1">
    <source>
        <dbReference type="SAM" id="MobiDB-lite"/>
    </source>
</evidence>
<name>A0A2P4ZF09_9HYPO</name>
<proteinExistence type="predicted"/>
<keyword evidence="3" id="KW-1185">Reference proteome</keyword>
<comment type="caution">
    <text evidence="2">The sequence shown here is derived from an EMBL/GenBank/DDBJ whole genome shotgun (WGS) entry which is preliminary data.</text>
</comment>
<evidence type="ECO:0000313" key="3">
    <source>
        <dbReference type="Proteomes" id="UP000054821"/>
    </source>
</evidence>
<evidence type="ECO:0000313" key="2">
    <source>
        <dbReference type="EMBL" id="PON22870.1"/>
    </source>
</evidence>
<dbReference type="AlphaFoldDB" id="A0A2P4ZF09"/>
<dbReference type="EMBL" id="JPDN02000034">
    <property type="protein sequence ID" value="PON22870.1"/>
    <property type="molecule type" value="Genomic_DNA"/>
</dbReference>
<accession>A0A2P4ZF09</accession>
<protein>
    <submittedName>
        <fullName evidence="2">Uncharacterized protein</fullName>
    </submittedName>
</protein>
<sequence>MTIDENCSAIARKIAHKLASKGVTGTTVIHKFHTAATIISEQLQRQRLHRSWRVVSSTRRRKETTKRKPLQTASGGMGGLPWLLRHGRRRPNIHHLPVFSLSFASLPSSPFRSLPHQPSSLGRPMEKPLPRRRLAIENGTDFQGYSCYCIANQLADREPVQQGPATN</sequence>
<feature type="compositionally biased region" description="Basic residues" evidence="1">
    <location>
        <begin position="53"/>
        <end position="69"/>
    </location>
</feature>
<dbReference type="RefSeq" id="XP_024404967.1">
    <property type="nucleotide sequence ID" value="XM_024550310.1"/>
</dbReference>
<gene>
    <name evidence="2" type="ORF">TGAM01_v208350</name>
</gene>
<dbReference type="GeneID" id="36347765"/>
<dbReference type="Proteomes" id="UP000054821">
    <property type="component" value="Unassembled WGS sequence"/>
</dbReference>
<reference evidence="2 3" key="1">
    <citation type="journal article" date="2016" name="Genome Announc.">
        <title>Draft Whole-Genome Sequence of Trichoderma gamsii T6085, a Promising Biocontrol Agent of Fusarium Head Blight on Wheat.</title>
        <authorList>
            <person name="Baroncelli R."/>
            <person name="Zapparata A."/>
            <person name="Piaggeschi G."/>
            <person name="Sarrocco S."/>
            <person name="Vannacci G."/>
        </authorList>
    </citation>
    <scope>NUCLEOTIDE SEQUENCE [LARGE SCALE GENOMIC DNA]</scope>
    <source>
        <strain evidence="2 3">T6085</strain>
    </source>
</reference>
<feature type="region of interest" description="Disordered" evidence="1">
    <location>
        <begin position="53"/>
        <end position="82"/>
    </location>
</feature>
<organism evidence="2 3">
    <name type="scientific">Trichoderma gamsii</name>
    <dbReference type="NCBI Taxonomy" id="398673"/>
    <lineage>
        <taxon>Eukaryota</taxon>
        <taxon>Fungi</taxon>
        <taxon>Dikarya</taxon>
        <taxon>Ascomycota</taxon>
        <taxon>Pezizomycotina</taxon>
        <taxon>Sordariomycetes</taxon>
        <taxon>Hypocreomycetidae</taxon>
        <taxon>Hypocreales</taxon>
        <taxon>Hypocreaceae</taxon>
        <taxon>Trichoderma</taxon>
    </lineage>
</organism>